<dbReference type="RefSeq" id="WP_023496158.1">
    <property type="nucleotide sequence ID" value="NZ_AYLO01000133.1"/>
</dbReference>
<dbReference type="OrthoDB" id="5372286at2"/>
<evidence type="ECO:0000313" key="2">
    <source>
        <dbReference type="EMBL" id="ESS68694.1"/>
    </source>
</evidence>
<dbReference type="InterPro" id="IPR032638">
    <property type="entry name" value="Porin_5"/>
</dbReference>
<dbReference type="PATRIC" id="fig|1116472.3.peg.3530"/>
<keyword evidence="1" id="KW-0732">Signal</keyword>
<accession>V5BLN2</accession>
<dbReference type="EMBL" id="AYLO01000133">
    <property type="protein sequence ID" value="ESS68694.1"/>
    <property type="molecule type" value="Genomic_DNA"/>
</dbReference>
<dbReference type="Proteomes" id="UP000017842">
    <property type="component" value="Unassembled WGS sequence"/>
</dbReference>
<protein>
    <recommendedName>
        <fullName evidence="4">Porin</fullName>
    </recommendedName>
</protein>
<comment type="caution">
    <text evidence="2">The sequence shown here is derived from an EMBL/GenBank/DDBJ whole genome shotgun (WGS) entry which is preliminary data.</text>
</comment>
<feature type="chain" id="PRO_5004731692" description="Porin" evidence="1">
    <location>
        <begin position="22"/>
        <end position="575"/>
    </location>
</feature>
<gene>
    <name evidence="2" type="ORF">MGMO_144c00050</name>
</gene>
<dbReference type="AlphaFoldDB" id="V5BLN2"/>
<keyword evidence="3" id="KW-1185">Reference proteome</keyword>
<dbReference type="eggNOG" id="COG3746">
    <property type="taxonomic scope" value="Bacteria"/>
</dbReference>
<dbReference type="Pfam" id="PF16930">
    <property type="entry name" value="Porin_5"/>
    <property type="match status" value="1"/>
</dbReference>
<sequence>MNNKKQLIAFMLCGLAGLAQAGEKEELLKLRNTTTNLIQQLVKQGVLTEKMAQEMIKQADADAEVQARQQAATAEADKPEPGEIRIPYVPDFVKEDIRQQVRAELRQDVVSDVMQKAKSEKWGLPGAWPEWVGRFKLSGDIRLRSQNEFMATDNQANSIIDWLTVNDRGGLNAAGFDQFLNTTTNRSRFRERFRLGIDAKINDSLKAGIRLATSNLRDPVSTNQTLGNTGGQYQFNVDRAYLQYDDIDSDGFKWLTLMGGRIKNPWYVGGGEFSGGSELVWDTDLSFEGFAATARHRLAGSDSLDAINDDSKTVFSTIGAFPLQEFQRSSKDKWLFGGQVGMDWGFDNQNKLKVSIAYYDYVNTVARPNTSPIGTCDLNNSLSRDIAASVPEFMQGGNTIAEICGEGTSANPLNSTGLVGLAADYNIINPNFSYDIAAFAPYHIIIGGDYAKNIGYNKKDVNSVLAVRSGSQALNQEEQTDAWQVRVDLGWPKTDQFGHWNVFGLYKYIERDAVLDAFTDSDFRLGGTNAKGWVIGGNYGLAKNIWFTGRWLSANEITGAPYGVDLLQLDINTRF</sequence>
<evidence type="ECO:0008006" key="4">
    <source>
        <dbReference type="Google" id="ProtNLM"/>
    </source>
</evidence>
<dbReference type="STRING" id="1116472.MGMO_144c00050"/>
<name>V5BLN2_9GAMM</name>
<dbReference type="SUPFAM" id="SSF56935">
    <property type="entry name" value="Porins"/>
    <property type="match status" value="1"/>
</dbReference>
<feature type="signal peptide" evidence="1">
    <location>
        <begin position="1"/>
        <end position="21"/>
    </location>
</feature>
<evidence type="ECO:0000256" key="1">
    <source>
        <dbReference type="SAM" id="SignalP"/>
    </source>
</evidence>
<reference evidence="2 3" key="1">
    <citation type="journal article" date="2013" name="Genome Announc.">
        <title>Draft Genome Sequence of the Methanotrophic Gammaproteobacterium Methyloglobulus morosus DSM 22980 Strain KoM1.</title>
        <authorList>
            <person name="Poehlein A."/>
            <person name="Deutzmann J.S."/>
            <person name="Daniel R."/>
            <person name="Simeonova D.D."/>
        </authorList>
    </citation>
    <scope>NUCLEOTIDE SEQUENCE [LARGE SCALE GENOMIC DNA]</scope>
    <source>
        <strain evidence="2 3">KoM1</strain>
    </source>
</reference>
<organism evidence="2 3">
    <name type="scientific">Methyloglobulus morosus KoM1</name>
    <dbReference type="NCBI Taxonomy" id="1116472"/>
    <lineage>
        <taxon>Bacteria</taxon>
        <taxon>Pseudomonadati</taxon>
        <taxon>Pseudomonadota</taxon>
        <taxon>Gammaproteobacteria</taxon>
        <taxon>Methylococcales</taxon>
        <taxon>Methylococcaceae</taxon>
        <taxon>Methyloglobulus</taxon>
    </lineage>
</organism>
<evidence type="ECO:0000313" key="3">
    <source>
        <dbReference type="Proteomes" id="UP000017842"/>
    </source>
</evidence>
<proteinExistence type="predicted"/>